<evidence type="ECO:0000313" key="1">
    <source>
        <dbReference type="EMBL" id="RUO32611.1"/>
    </source>
</evidence>
<accession>A0A432WFU6</accession>
<dbReference type="Proteomes" id="UP000287823">
    <property type="component" value="Unassembled WGS sequence"/>
</dbReference>
<dbReference type="SUPFAM" id="SSF82784">
    <property type="entry name" value="OsmC-like"/>
    <property type="match status" value="1"/>
</dbReference>
<dbReference type="Pfam" id="PF02566">
    <property type="entry name" value="OsmC"/>
    <property type="match status" value="1"/>
</dbReference>
<keyword evidence="2" id="KW-1185">Reference proteome</keyword>
<dbReference type="Gene3D" id="3.30.300.20">
    <property type="match status" value="1"/>
</dbReference>
<dbReference type="AlphaFoldDB" id="A0A432WFU6"/>
<reference evidence="1 2" key="1">
    <citation type="journal article" date="2011" name="Front. Microbiol.">
        <title>Genomic signatures of strain selection and enhancement in Bacillus atrophaeus var. globigii, a historical biowarfare simulant.</title>
        <authorList>
            <person name="Gibbons H.S."/>
            <person name="Broomall S.M."/>
            <person name="McNew L.A."/>
            <person name="Daligault H."/>
            <person name="Chapman C."/>
            <person name="Bruce D."/>
            <person name="Karavis M."/>
            <person name="Krepps M."/>
            <person name="McGregor P.A."/>
            <person name="Hong C."/>
            <person name="Park K.H."/>
            <person name="Akmal A."/>
            <person name="Feldman A."/>
            <person name="Lin J.S."/>
            <person name="Chang W.E."/>
            <person name="Higgs B.W."/>
            <person name="Demirev P."/>
            <person name="Lindquist J."/>
            <person name="Liem A."/>
            <person name="Fochler E."/>
            <person name="Read T.D."/>
            <person name="Tapia R."/>
            <person name="Johnson S."/>
            <person name="Bishop-Lilly K.A."/>
            <person name="Detter C."/>
            <person name="Han C."/>
            <person name="Sozhamannan S."/>
            <person name="Rosenzweig C.N."/>
            <person name="Skowronski E.W."/>
        </authorList>
    </citation>
    <scope>NUCLEOTIDE SEQUENCE [LARGE SCALE GENOMIC DNA]</scope>
    <source>
        <strain evidence="1 2">Y4G10-17</strain>
    </source>
</reference>
<gene>
    <name evidence="1" type="ORF">CWE14_10760</name>
</gene>
<dbReference type="PANTHER" id="PTHR34352">
    <property type="entry name" value="PROTEIN YHFA"/>
    <property type="match status" value="1"/>
</dbReference>
<proteinExistence type="predicted"/>
<evidence type="ECO:0000313" key="2">
    <source>
        <dbReference type="Proteomes" id="UP000287823"/>
    </source>
</evidence>
<dbReference type="PANTHER" id="PTHR34352:SF1">
    <property type="entry name" value="PROTEIN YHFA"/>
    <property type="match status" value="1"/>
</dbReference>
<name>A0A432WFU6_9GAMM</name>
<dbReference type="InterPro" id="IPR036102">
    <property type="entry name" value="OsmC/Ohrsf"/>
</dbReference>
<protein>
    <submittedName>
        <fullName evidence="1">OsmC family protein</fullName>
    </submittedName>
</protein>
<dbReference type="EMBL" id="PIPO01000004">
    <property type="protein sequence ID" value="RUO32611.1"/>
    <property type="molecule type" value="Genomic_DNA"/>
</dbReference>
<dbReference type="NCBIfam" id="NF008009">
    <property type="entry name" value="PRK10738.1"/>
    <property type="match status" value="1"/>
</dbReference>
<comment type="caution">
    <text evidence="1">The sequence shown here is derived from an EMBL/GenBank/DDBJ whole genome shotgun (WGS) entry which is preliminary data.</text>
</comment>
<organism evidence="1 2">
    <name type="scientific">Aliidiomarina soli</name>
    <dbReference type="NCBI Taxonomy" id="1928574"/>
    <lineage>
        <taxon>Bacteria</taxon>
        <taxon>Pseudomonadati</taxon>
        <taxon>Pseudomonadota</taxon>
        <taxon>Gammaproteobacteria</taxon>
        <taxon>Alteromonadales</taxon>
        <taxon>Idiomarinaceae</taxon>
        <taxon>Aliidiomarina</taxon>
    </lineage>
</organism>
<dbReference type="InterPro" id="IPR015946">
    <property type="entry name" value="KH_dom-like_a/b"/>
</dbReference>
<sequence length="142" mass="15150">MQAQVKWCGDLKFLGTSDSGHSVIMDGNQGAHAPSPMEMVLMSVASCSSVDVVSILQKARQPITDCVVEVSAERADTVPAVFTSIHLHFVVRGHDTSGNDVSDSHVERAVKLSAEKYCSVSIMLGASVDVTHSYSVEPYSPV</sequence>
<dbReference type="RefSeq" id="WP_126799373.1">
    <property type="nucleotide sequence ID" value="NZ_PIPO01000004.1"/>
</dbReference>
<dbReference type="Gene3D" id="2.20.25.10">
    <property type="match status" value="1"/>
</dbReference>
<dbReference type="InterPro" id="IPR003718">
    <property type="entry name" value="OsmC/Ohr_fam"/>
</dbReference>